<evidence type="ECO:0000313" key="2">
    <source>
        <dbReference type="Proteomes" id="UP000192536"/>
    </source>
</evidence>
<dbReference type="InterPro" id="IPR047707">
    <property type="entry name" value="VdcD-like"/>
</dbReference>
<accession>A0A1X0WBD7</accession>
<protein>
    <submittedName>
        <fullName evidence="1">Phenolic acid decarboxylase subunit D</fullName>
    </submittedName>
</protein>
<dbReference type="STRING" id="1646377.BS640_18060"/>
<dbReference type="RefSeq" id="WP_017494161.1">
    <property type="nucleotide sequence ID" value="NZ_CAUQAZ010000042.1"/>
</dbReference>
<name>A0A1X0WBD7_9GAMM</name>
<dbReference type="Pfam" id="PF26358">
    <property type="entry name" value="EcdD_BsdD_detox"/>
    <property type="match status" value="1"/>
</dbReference>
<dbReference type="EMBL" id="MRWE01000035">
    <property type="protein sequence ID" value="ORJ24100.1"/>
    <property type="molecule type" value="Genomic_DNA"/>
</dbReference>
<dbReference type="AlphaFoldDB" id="A0A1X0WBD7"/>
<organism evidence="1 2">
    <name type="scientific">Rouxiella badensis</name>
    <dbReference type="NCBI Taxonomy" id="1646377"/>
    <lineage>
        <taxon>Bacteria</taxon>
        <taxon>Pseudomonadati</taxon>
        <taxon>Pseudomonadota</taxon>
        <taxon>Gammaproteobacteria</taxon>
        <taxon>Enterobacterales</taxon>
        <taxon>Yersiniaceae</taxon>
        <taxon>Rouxiella</taxon>
    </lineage>
</organism>
<gene>
    <name evidence="1" type="ORF">BS640_18060</name>
</gene>
<evidence type="ECO:0000313" key="1">
    <source>
        <dbReference type="EMBL" id="ORJ24100.1"/>
    </source>
</evidence>
<dbReference type="Proteomes" id="UP000192536">
    <property type="component" value="Unassembled WGS sequence"/>
</dbReference>
<dbReference type="NCBIfam" id="NF041205">
    <property type="entry name" value="VdcD"/>
    <property type="match status" value="1"/>
</dbReference>
<reference evidence="1 2" key="1">
    <citation type="journal article" date="2017" name="Int. J. Syst. Evol. Microbiol.">
        <title>Rouxiella badensis sp. nov. and Rouxiella silvae sp. nov. isolated from peat bog soil in Germany and emendation of the genus description.</title>
        <authorList>
            <person name="Le Fleche-Mateos A."/>
            <person name="Kugler J.H."/>
            <person name="Hansen S.H."/>
            <person name="Syldatk C."/>
            <person name="Hausmann R."/>
            <person name="Lomprez F."/>
            <person name="Vandenbogaert M."/>
            <person name="Manuguerra J.C."/>
            <person name="Grimont P.A."/>
        </authorList>
    </citation>
    <scope>NUCLEOTIDE SEQUENCE [LARGE SCALE GENOMIC DNA]</scope>
    <source>
        <strain evidence="1 2">DSM 100043</strain>
    </source>
</reference>
<dbReference type="GeneID" id="93568643"/>
<keyword evidence="2" id="KW-1185">Reference proteome</keyword>
<proteinExistence type="predicted"/>
<sequence length="81" mass="9144">MKQHPEICPRCESNGPEALSHSPVEGAWTVFHCPTCFFTWRSTEPDFITDPKKYNPNFKFSPADMANFGVMPAIPELKTKG</sequence>
<comment type="caution">
    <text evidence="1">The sequence shown here is derived from an EMBL/GenBank/DDBJ whole genome shotgun (WGS) entry which is preliminary data.</text>
</comment>